<dbReference type="EMBL" id="JACOMF010000030">
    <property type="protein sequence ID" value="MBC4017555.1"/>
    <property type="molecule type" value="Genomic_DNA"/>
</dbReference>
<dbReference type="Gene3D" id="2.30.110.20">
    <property type="entry name" value="Hcp1-like"/>
    <property type="match status" value="1"/>
</dbReference>
<gene>
    <name evidence="1" type="ORF">H7965_19790</name>
</gene>
<proteinExistence type="predicted"/>
<accession>A0A9X0R107</accession>
<comment type="caution">
    <text evidence="1">The sequence shown here is derived from an EMBL/GenBank/DDBJ whole genome shotgun (WGS) entry which is preliminary data.</text>
</comment>
<dbReference type="AlphaFoldDB" id="A0A9X0R107"/>
<evidence type="ECO:0000313" key="1">
    <source>
        <dbReference type="EMBL" id="MBC4017555.1"/>
    </source>
</evidence>
<name>A0A9X0R107_9PROT</name>
<dbReference type="InterPro" id="IPR053165">
    <property type="entry name" value="HSI-I_assembly_Hcp1"/>
</dbReference>
<reference evidence="1" key="1">
    <citation type="submission" date="2020-08" db="EMBL/GenBank/DDBJ databases">
        <authorList>
            <person name="Hu Y."/>
            <person name="Nguyen S.V."/>
            <person name="Li F."/>
            <person name="Fanning S."/>
        </authorList>
    </citation>
    <scope>NUCLEOTIDE SEQUENCE</scope>
    <source>
        <strain evidence="1">SYSU D8009</strain>
    </source>
</reference>
<dbReference type="PANTHER" id="PTHR36152">
    <property type="entry name" value="CYTOPLASMIC PROTEIN-RELATED"/>
    <property type="match status" value="1"/>
</dbReference>
<dbReference type="PANTHER" id="PTHR36152:SF1">
    <property type="entry name" value="UBIQUITIN-LIKE DOMAIN-CONTAINING PROTEIN"/>
    <property type="match status" value="1"/>
</dbReference>
<dbReference type="SUPFAM" id="SSF141452">
    <property type="entry name" value="Hcp1-like"/>
    <property type="match status" value="1"/>
</dbReference>
<dbReference type="RefSeq" id="WP_186772313.1">
    <property type="nucleotide sequence ID" value="NZ_JACOMF010000030.1"/>
</dbReference>
<dbReference type="InterPro" id="IPR036624">
    <property type="entry name" value="Hcp1-lik_sf"/>
</dbReference>
<dbReference type="Pfam" id="PF05638">
    <property type="entry name" value="T6SS_HCP"/>
    <property type="match status" value="1"/>
</dbReference>
<dbReference type="InterPro" id="IPR008514">
    <property type="entry name" value="T6SS_Hcp"/>
</dbReference>
<keyword evidence="2" id="KW-1185">Reference proteome</keyword>
<dbReference type="Proteomes" id="UP000600101">
    <property type="component" value="Unassembled WGS sequence"/>
</dbReference>
<organism evidence="1 2">
    <name type="scientific">Siccirubricoccus deserti</name>
    <dbReference type="NCBI Taxonomy" id="2013562"/>
    <lineage>
        <taxon>Bacteria</taxon>
        <taxon>Pseudomonadati</taxon>
        <taxon>Pseudomonadota</taxon>
        <taxon>Alphaproteobacteria</taxon>
        <taxon>Acetobacterales</taxon>
        <taxon>Roseomonadaceae</taxon>
        <taxon>Siccirubricoccus</taxon>
    </lineage>
</organism>
<evidence type="ECO:0000313" key="2">
    <source>
        <dbReference type="Proteomes" id="UP000600101"/>
    </source>
</evidence>
<sequence>MAFDAFMLFTPADTGKALEGETQTDFTVGSDPFISEFKGTKPFEIDDFSFDLENVLNIGSSSSGVGAGKPTFNPFQFSRKIDKSSPDFFRMCCSGKHFKDVVLALRKSTGGATSGEVFLRFNFKLCGIKTVAWSGADGDEAVKEEVTFEYGSVQLQYKPQKPDGSLEASSKDAGWDRIRNVQI</sequence>
<protein>
    <submittedName>
        <fullName evidence="1">Type VI secretion system tube protein Hcp</fullName>
    </submittedName>
</protein>